<dbReference type="AlphaFoldDB" id="A4VH45"/>
<accession>A4VH45</accession>
<proteinExistence type="predicted"/>
<evidence type="ECO:0000313" key="2">
    <source>
        <dbReference type="Proteomes" id="UP000000233"/>
    </source>
</evidence>
<reference evidence="1 2" key="1">
    <citation type="journal article" date="2008" name="Proc. Natl. Acad. Sci. U.S.A.">
        <title>Nitrogen fixation island and rhizosphere competence traits in the genome of root-associated Pseudomonas stutzeri A1501.</title>
        <authorList>
            <person name="Yan Y."/>
            <person name="Yang J."/>
            <person name="Dou Y."/>
            <person name="Chen M."/>
            <person name="Ping S."/>
            <person name="Peng J."/>
            <person name="Lu W."/>
            <person name="Zhang W."/>
            <person name="Yao Z."/>
            <person name="Li H."/>
            <person name="Liu W."/>
            <person name="He S."/>
            <person name="Geng L."/>
            <person name="Zhang X."/>
            <person name="Yang F."/>
            <person name="Yu H."/>
            <person name="Zhan Y."/>
            <person name="Li D."/>
            <person name="Lin Z."/>
            <person name="Wang Y."/>
            <person name="Elmerich C."/>
            <person name="Lin M."/>
            <person name="Jin Q."/>
        </authorList>
    </citation>
    <scope>NUCLEOTIDE SEQUENCE [LARGE SCALE GENOMIC DNA]</scope>
    <source>
        <strain evidence="1 2">A1501</strain>
    </source>
</reference>
<keyword evidence="2" id="KW-1185">Reference proteome</keyword>
<dbReference type="HOGENOM" id="CLU_179928_3_0_6"/>
<dbReference type="EMBL" id="CP000304">
    <property type="protein sequence ID" value="ABP78296.1"/>
    <property type="molecule type" value="Genomic_DNA"/>
</dbReference>
<gene>
    <name evidence="1" type="ordered locus">PST_0590</name>
</gene>
<name>A4VH45_STUS1</name>
<dbReference type="Proteomes" id="UP000000233">
    <property type="component" value="Chromosome"/>
</dbReference>
<evidence type="ECO:0008006" key="3">
    <source>
        <dbReference type="Google" id="ProtNLM"/>
    </source>
</evidence>
<sequence length="96" mass="11328">MNMAVYIVTWNLNKERGNYDAARREFLQCLEHYDNTKDSGLESVRWVSTTRSVNDVEADLRTKLDANDRIFVSQVTNGNHQGWLDKQVWDWINARH</sequence>
<evidence type="ECO:0000313" key="1">
    <source>
        <dbReference type="EMBL" id="ABP78296.1"/>
    </source>
</evidence>
<dbReference type="KEGG" id="psa:PST_0590"/>
<protein>
    <recommendedName>
        <fullName evidence="3">SinR family protein</fullName>
    </recommendedName>
</protein>
<organism evidence="1 2">
    <name type="scientific">Stutzerimonas stutzeri (strain A1501)</name>
    <name type="common">Pseudomonas stutzeri</name>
    <dbReference type="NCBI Taxonomy" id="379731"/>
    <lineage>
        <taxon>Bacteria</taxon>
        <taxon>Pseudomonadati</taxon>
        <taxon>Pseudomonadota</taxon>
        <taxon>Gammaproteobacteria</taxon>
        <taxon>Pseudomonadales</taxon>
        <taxon>Pseudomonadaceae</taxon>
        <taxon>Stutzerimonas</taxon>
    </lineage>
</organism>